<keyword evidence="2" id="KW-1185">Reference proteome</keyword>
<evidence type="ECO:0000313" key="2">
    <source>
        <dbReference type="Proteomes" id="UP000078046"/>
    </source>
</evidence>
<dbReference type="Proteomes" id="UP000078046">
    <property type="component" value="Unassembled WGS sequence"/>
</dbReference>
<sequence>METAIKDNALNLINLQSAVNYQLLSVKNEKYTKLNKNISNNITDFIIKVKSYSNPRFVELFNDWKLNKGSLNCNNTYTHEEKLNVLHHY</sequence>
<dbReference type="AlphaFoldDB" id="A0A177B1M6"/>
<evidence type="ECO:0000313" key="1">
    <source>
        <dbReference type="EMBL" id="OAF68010.1"/>
    </source>
</evidence>
<accession>A0A177B1M6</accession>
<name>A0A177B1M6_9BILA</name>
<comment type="caution">
    <text evidence="1">The sequence shown here is derived from an EMBL/GenBank/DDBJ whole genome shotgun (WGS) entry which is preliminary data.</text>
</comment>
<dbReference type="EMBL" id="LWCA01000531">
    <property type="protein sequence ID" value="OAF68010.1"/>
    <property type="molecule type" value="Genomic_DNA"/>
</dbReference>
<organism evidence="1 2">
    <name type="scientific">Intoshia linei</name>
    <dbReference type="NCBI Taxonomy" id="1819745"/>
    <lineage>
        <taxon>Eukaryota</taxon>
        <taxon>Metazoa</taxon>
        <taxon>Spiralia</taxon>
        <taxon>Lophotrochozoa</taxon>
        <taxon>Mesozoa</taxon>
        <taxon>Orthonectida</taxon>
        <taxon>Rhopaluridae</taxon>
        <taxon>Intoshia</taxon>
    </lineage>
</organism>
<protein>
    <submittedName>
        <fullName evidence="1">Uncharacterized protein</fullName>
    </submittedName>
</protein>
<gene>
    <name evidence="1" type="ORF">A3Q56_04248</name>
</gene>
<reference evidence="1 2" key="1">
    <citation type="submission" date="2016-04" db="EMBL/GenBank/DDBJ databases">
        <title>The genome of Intoshia linei affirms orthonectids as highly simplified spiralians.</title>
        <authorList>
            <person name="Mikhailov K.V."/>
            <person name="Slusarev G.S."/>
            <person name="Nikitin M.A."/>
            <person name="Logacheva M.D."/>
            <person name="Penin A."/>
            <person name="Aleoshin V."/>
            <person name="Panchin Y.V."/>
        </authorList>
    </citation>
    <scope>NUCLEOTIDE SEQUENCE [LARGE SCALE GENOMIC DNA]</scope>
    <source>
        <strain evidence="1">Intl2013</strain>
        <tissue evidence="1">Whole animal</tissue>
    </source>
</reference>
<proteinExistence type="predicted"/>